<evidence type="ECO:0000313" key="2">
    <source>
        <dbReference type="EMBL" id="MER6434260.1"/>
    </source>
</evidence>
<feature type="signal peptide" evidence="1">
    <location>
        <begin position="1"/>
        <end position="26"/>
    </location>
</feature>
<name>A0ABV1UKK1_9ACTN</name>
<keyword evidence="1" id="KW-0732">Signal</keyword>
<comment type="caution">
    <text evidence="2">The sequence shown here is derived from an EMBL/GenBank/DDBJ whole genome shotgun (WGS) entry which is preliminary data.</text>
</comment>
<dbReference type="Gene3D" id="3.30.70.1070">
    <property type="entry name" value="Sporulation related repeat"/>
    <property type="match status" value="1"/>
</dbReference>
<evidence type="ECO:0000313" key="3">
    <source>
        <dbReference type="Proteomes" id="UP001470023"/>
    </source>
</evidence>
<protein>
    <recommendedName>
        <fullName evidence="4">SPOR domain-containing protein</fullName>
    </recommendedName>
</protein>
<feature type="chain" id="PRO_5046396309" description="SPOR domain-containing protein" evidence="1">
    <location>
        <begin position="27"/>
        <end position="311"/>
    </location>
</feature>
<dbReference type="Proteomes" id="UP001470023">
    <property type="component" value="Unassembled WGS sequence"/>
</dbReference>
<dbReference type="EMBL" id="JBEPAZ010000094">
    <property type="protein sequence ID" value="MER6434260.1"/>
    <property type="molecule type" value="Genomic_DNA"/>
</dbReference>
<gene>
    <name evidence="2" type="ORF">ABT272_42350</name>
</gene>
<accession>A0ABV1UKK1</accession>
<keyword evidence="3" id="KW-1185">Reference proteome</keyword>
<proteinExistence type="predicted"/>
<dbReference type="RefSeq" id="WP_352066124.1">
    <property type="nucleotide sequence ID" value="NZ_JBEPAZ010000094.1"/>
</dbReference>
<evidence type="ECO:0000256" key="1">
    <source>
        <dbReference type="SAM" id="SignalP"/>
    </source>
</evidence>
<dbReference type="SUPFAM" id="SSF110997">
    <property type="entry name" value="Sporulation related repeat"/>
    <property type="match status" value="1"/>
</dbReference>
<evidence type="ECO:0008006" key="4">
    <source>
        <dbReference type="Google" id="ProtNLM"/>
    </source>
</evidence>
<dbReference type="InterPro" id="IPR036680">
    <property type="entry name" value="SPOR-like_sf"/>
</dbReference>
<organism evidence="2 3">
    <name type="scientific">Streptomyces sp. 900105245</name>
    <dbReference type="NCBI Taxonomy" id="3154379"/>
    <lineage>
        <taxon>Bacteria</taxon>
        <taxon>Bacillati</taxon>
        <taxon>Actinomycetota</taxon>
        <taxon>Actinomycetes</taxon>
        <taxon>Kitasatosporales</taxon>
        <taxon>Streptomycetaceae</taxon>
        <taxon>Streptomyces</taxon>
    </lineage>
</organism>
<sequence length="311" mass="32855">MNKSPLTRFKYAAMALTIAASLAVNAQPFDDEPNSTVPELLTHMSHRSLRPGVELYEGKLLGGGQEFWSITIRGRKVRVQADPADHLVGGTTLDQNEAGKLIHRLKKAGFAPRLVAGAADSGDRRVLVGNFKTIKAAEAKLAELEKSNFEGLVEPTGTNGDHNAITAEIKVAIIKRGTLKASYGRNAGEAETVSSMAAAKKGTILAVNGGFFVPLHGVEAADLPGSAAGITAYEGQLQSAATNGRVAAILRGNGHIEFKHLGTDLHVSSSDGSSEIVDGINRKPGRIQNCGGVGGDNIEKPQHDFCLYRSR</sequence>
<reference evidence="2 3" key="1">
    <citation type="submission" date="2024-06" db="EMBL/GenBank/DDBJ databases">
        <title>The Natural Products Discovery Center: Release of the First 8490 Sequenced Strains for Exploring Actinobacteria Biosynthetic Diversity.</title>
        <authorList>
            <person name="Kalkreuter E."/>
            <person name="Kautsar S.A."/>
            <person name="Yang D."/>
            <person name="Bader C.D."/>
            <person name="Teijaro C.N."/>
            <person name="Fluegel L."/>
            <person name="Davis C.M."/>
            <person name="Simpson J.R."/>
            <person name="Lauterbach L."/>
            <person name="Steele A.D."/>
            <person name="Gui C."/>
            <person name="Meng S."/>
            <person name="Li G."/>
            <person name="Viehrig K."/>
            <person name="Ye F."/>
            <person name="Su P."/>
            <person name="Kiefer A.F."/>
            <person name="Nichols A."/>
            <person name="Cepeda A.J."/>
            <person name="Yan W."/>
            <person name="Fan B."/>
            <person name="Jiang Y."/>
            <person name="Adhikari A."/>
            <person name="Zheng C.-J."/>
            <person name="Schuster L."/>
            <person name="Cowan T.M."/>
            <person name="Smanski M.J."/>
            <person name="Chevrette M.G."/>
            <person name="De Carvalho L.P.S."/>
            <person name="Shen B."/>
        </authorList>
    </citation>
    <scope>NUCLEOTIDE SEQUENCE [LARGE SCALE GENOMIC DNA]</scope>
    <source>
        <strain evidence="2 3">NPDC001166</strain>
    </source>
</reference>